<dbReference type="SUPFAM" id="SSF53474">
    <property type="entry name" value="alpha/beta-Hydrolases"/>
    <property type="match status" value="1"/>
</dbReference>
<accession>A0AAV9NTZ6</accession>
<dbReference type="Proteomes" id="UP001358417">
    <property type="component" value="Unassembled WGS sequence"/>
</dbReference>
<reference evidence="3 4" key="1">
    <citation type="submission" date="2023-08" db="EMBL/GenBank/DDBJ databases">
        <title>Black Yeasts Isolated from many extreme environments.</title>
        <authorList>
            <person name="Coleine C."/>
            <person name="Stajich J.E."/>
            <person name="Selbmann L."/>
        </authorList>
    </citation>
    <scope>NUCLEOTIDE SEQUENCE [LARGE SCALE GENOMIC DNA]</scope>
    <source>
        <strain evidence="3 4">CCFEE 5792</strain>
    </source>
</reference>
<evidence type="ECO:0000313" key="3">
    <source>
        <dbReference type="EMBL" id="KAK5064910.1"/>
    </source>
</evidence>
<dbReference type="InterPro" id="IPR013736">
    <property type="entry name" value="Xaa-Pro_dipept_C"/>
</dbReference>
<protein>
    <recommendedName>
        <fullName evidence="2">Xaa-Pro dipeptidyl-peptidase C-terminal domain-containing protein</fullName>
    </recommendedName>
</protein>
<feature type="domain" description="Xaa-Pro dipeptidyl-peptidase C-terminal" evidence="2">
    <location>
        <begin position="347"/>
        <end position="593"/>
    </location>
</feature>
<dbReference type="SUPFAM" id="SSF49785">
    <property type="entry name" value="Galactose-binding domain-like"/>
    <property type="match status" value="1"/>
</dbReference>
<proteinExistence type="predicted"/>
<dbReference type="Pfam" id="PF02129">
    <property type="entry name" value="Peptidase_S15"/>
    <property type="match status" value="1"/>
</dbReference>
<dbReference type="GO" id="GO:0008239">
    <property type="term" value="F:dipeptidyl-peptidase activity"/>
    <property type="evidence" value="ECO:0007669"/>
    <property type="project" value="InterPro"/>
</dbReference>
<dbReference type="Gene3D" id="3.40.50.1820">
    <property type="entry name" value="alpha/beta hydrolase"/>
    <property type="match status" value="1"/>
</dbReference>
<dbReference type="EMBL" id="JAVRRD010000001">
    <property type="protein sequence ID" value="KAK5064910.1"/>
    <property type="molecule type" value="Genomic_DNA"/>
</dbReference>
<dbReference type="GeneID" id="89968966"/>
<dbReference type="RefSeq" id="XP_064712234.1">
    <property type="nucleotide sequence ID" value="XM_064844374.1"/>
</dbReference>
<dbReference type="Gene3D" id="2.60.120.260">
    <property type="entry name" value="Galactose-binding domain-like"/>
    <property type="match status" value="1"/>
</dbReference>
<evidence type="ECO:0000256" key="1">
    <source>
        <dbReference type="ARBA" id="ARBA00022801"/>
    </source>
</evidence>
<dbReference type="SMART" id="SM00939">
    <property type="entry name" value="PepX_C"/>
    <property type="match status" value="1"/>
</dbReference>
<gene>
    <name evidence="3" type="ORF">LTR84_000744</name>
</gene>
<keyword evidence="1" id="KW-0378">Hydrolase</keyword>
<dbReference type="InterPro" id="IPR008979">
    <property type="entry name" value="Galactose-bd-like_sf"/>
</dbReference>
<name>A0AAV9NTZ6_9EURO</name>
<evidence type="ECO:0000259" key="2">
    <source>
        <dbReference type="SMART" id="SM00939"/>
    </source>
</evidence>
<evidence type="ECO:0000313" key="4">
    <source>
        <dbReference type="Proteomes" id="UP001358417"/>
    </source>
</evidence>
<organism evidence="3 4">
    <name type="scientific">Exophiala bonariae</name>
    <dbReference type="NCBI Taxonomy" id="1690606"/>
    <lineage>
        <taxon>Eukaryota</taxon>
        <taxon>Fungi</taxon>
        <taxon>Dikarya</taxon>
        <taxon>Ascomycota</taxon>
        <taxon>Pezizomycotina</taxon>
        <taxon>Eurotiomycetes</taxon>
        <taxon>Chaetothyriomycetidae</taxon>
        <taxon>Chaetothyriales</taxon>
        <taxon>Herpotrichiellaceae</taxon>
        <taxon>Exophiala</taxon>
    </lineage>
</organism>
<dbReference type="Pfam" id="PF08530">
    <property type="entry name" value="PepX_C"/>
    <property type="match status" value="1"/>
</dbReference>
<comment type="caution">
    <text evidence="3">The sequence shown here is derived from an EMBL/GenBank/DDBJ whole genome shotgun (WGS) entry which is preliminary data.</text>
</comment>
<dbReference type="InterPro" id="IPR005674">
    <property type="entry name" value="CocE/Ser_esterase"/>
</dbReference>
<dbReference type="InterPro" id="IPR029058">
    <property type="entry name" value="AB_hydrolase_fold"/>
</dbReference>
<dbReference type="Gene3D" id="1.10.3020.10">
    <property type="entry name" value="alpha-amino acid ester hydrolase ( Helical cap domain)"/>
    <property type="match status" value="1"/>
</dbReference>
<keyword evidence="4" id="KW-1185">Reference proteome</keyword>
<dbReference type="InterPro" id="IPR000383">
    <property type="entry name" value="Xaa-Pro-like_dom"/>
</dbReference>
<dbReference type="NCBIfam" id="TIGR00976">
    <property type="entry name" value="CocE_NonD"/>
    <property type="match status" value="2"/>
</dbReference>
<sequence length="601" mass="66859">MDSYSQASLYGKSDVSYYLAMRDGTRLAISVYFPEHTVPRSPVPTILVLTRYGRATVSREGDPRSIDPWLRAGYACVAIDVRGTTSSFGARVTELGPDEQRDAEEIIAHVTAQAWSDGKVVATGVSYTGNTADMATARDAPGLIASIPRATDFDFWEALWTGGCPNDSMFEDWAKGVYGIDFGRPHIVDGAIIYPWQHNGLDGCKNAKDCLSLFPTLQPVDDDLDCLMLQEALRTREENGRHWTFEDYENALFRDDAGLNGHAIFDACTGAHVTDVVMQKKPVQFWASWMDSNTADEAINRFRSTPGVPTEIFLTAHDHRGGVRVDPLMAENNDPLPSVEGQHAEQLRFAEEVRQIDNPEDYSVRIIHYYVLGTGTYKSTPQWPPEGVENTAFLLSQGGSLVYAAPQAGIDTLKVDRQASAGKKNRWYQLATVEYGDRAIRDTKLLTYDTAPLEKDMELVGWPVITLHMRTRTNDPTIFVYLEDVTPDGRVSYLTEGVLRALHRKLAAAPEKLPYDPGPSPHSFARTDALPVVPEQDFTVKVKLFATAALIRKGHRIRLAISGADADTFRSFHRGLDERFDIHCGGTNPSVFEVPLRVWQL</sequence>
<dbReference type="AlphaFoldDB" id="A0AAV9NTZ6"/>